<feature type="region of interest" description="Disordered" evidence="7">
    <location>
        <begin position="623"/>
        <end position="667"/>
    </location>
</feature>
<feature type="region of interest" description="Disordered" evidence="7">
    <location>
        <begin position="212"/>
        <end position="234"/>
    </location>
</feature>
<organism evidence="10 11">
    <name type="scientific">Streptomyces marispadix</name>
    <dbReference type="NCBI Taxonomy" id="2922868"/>
    <lineage>
        <taxon>Bacteria</taxon>
        <taxon>Bacillati</taxon>
        <taxon>Actinomycetota</taxon>
        <taxon>Actinomycetes</taxon>
        <taxon>Kitasatosporales</taxon>
        <taxon>Streptomycetaceae</taxon>
        <taxon>Streptomyces</taxon>
    </lineage>
</organism>
<feature type="transmembrane region" description="Helical" evidence="8">
    <location>
        <begin position="343"/>
        <end position="364"/>
    </location>
</feature>
<dbReference type="EMBL" id="JAKWJU010000002">
    <property type="protein sequence ID" value="MCH6160381.1"/>
    <property type="molecule type" value="Genomic_DNA"/>
</dbReference>
<evidence type="ECO:0000256" key="7">
    <source>
        <dbReference type="SAM" id="MobiDB-lite"/>
    </source>
</evidence>
<dbReference type="Proteomes" id="UP001166784">
    <property type="component" value="Unassembled WGS sequence"/>
</dbReference>
<evidence type="ECO:0000256" key="8">
    <source>
        <dbReference type="SAM" id="Phobius"/>
    </source>
</evidence>
<dbReference type="PANTHER" id="PTHR30572:SF4">
    <property type="entry name" value="ABC TRANSPORTER PERMEASE YTRF"/>
    <property type="match status" value="1"/>
</dbReference>
<evidence type="ECO:0000256" key="2">
    <source>
        <dbReference type="ARBA" id="ARBA00022475"/>
    </source>
</evidence>
<protein>
    <submittedName>
        <fullName evidence="10">FtsX-like permease family protein</fullName>
    </submittedName>
</protein>
<comment type="similarity">
    <text evidence="6">Belongs to the ABC-4 integral membrane protein family.</text>
</comment>
<dbReference type="InterPro" id="IPR003838">
    <property type="entry name" value="ABC3_permease_C"/>
</dbReference>
<reference evidence="10" key="2">
    <citation type="journal article" date="2023" name="Int. J. Syst. Evol. Microbiol.">
        <title>Streptomyces marispadix sp. nov., isolated from marine beach sediment of the Northern Coast of Portugal.</title>
        <authorList>
            <person name="dos Santos J.D.N."/>
            <person name="Vitorino I.R."/>
            <person name="Kallscheuer N."/>
            <person name="Srivastava A."/>
            <person name="Krautwurst S."/>
            <person name="Marz M."/>
            <person name="Jogler C."/>
            <person name="Lobo Da Cunha A."/>
            <person name="Catita J."/>
            <person name="Goncalves H."/>
            <person name="Gonzalez I."/>
            <person name="Reyes F."/>
            <person name="Lage O.M."/>
        </authorList>
    </citation>
    <scope>NUCLEOTIDE SEQUENCE</scope>
    <source>
        <strain evidence="10">M600PL45_2</strain>
    </source>
</reference>
<proteinExistence type="inferred from homology"/>
<feature type="transmembrane region" description="Helical" evidence="8">
    <location>
        <begin position="290"/>
        <end position="310"/>
    </location>
</feature>
<dbReference type="Pfam" id="PF02687">
    <property type="entry name" value="FtsX"/>
    <property type="match status" value="1"/>
</dbReference>
<keyword evidence="2" id="KW-1003">Cell membrane</keyword>
<feature type="transmembrane region" description="Helical" evidence="8">
    <location>
        <begin position="384"/>
        <end position="407"/>
    </location>
</feature>
<feature type="compositionally biased region" description="Basic and acidic residues" evidence="7">
    <location>
        <begin position="507"/>
        <end position="522"/>
    </location>
</feature>
<feature type="compositionally biased region" description="Polar residues" evidence="7">
    <location>
        <begin position="221"/>
        <end position="234"/>
    </location>
</feature>
<gene>
    <name evidence="10" type="ORF">MMA15_08110</name>
</gene>
<accession>A0ABS9SVS2</accession>
<dbReference type="InterPro" id="IPR050250">
    <property type="entry name" value="Macrolide_Exporter_MacB"/>
</dbReference>
<comment type="caution">
    <text evidence="10">The sequence shown here is derived from an EMBL/GenBank/DDBJ whole genome shotgun (WGS) entry which is preliminary data.</text>
</comment>
<keyword evidence="3 8" id="KW-0812">Transmembrane</keyword>
<keyword evidence="5 8" id="KW-0472">Membrane</keyword>
<reference evidence="10" key="1">
    <citation type="submission" date="2022-03" db="EMBL/GenBank/DDBJ databases">
        <authorList>
            <person name="Santos J.D.N."/>
            <person name="Kallscheuer N."/>
            <person name="Jogler C."/>
            <person name="Lage O.M."/>
        </authorList>
    </citation>
    <scope>NUCLEOTIDE SEQUENCE</scope>
    <source>
        <strain evidence="10">M600PL45_2</strain>
    </source>
</reference>
<feature type="domain" description="ABC3 transporter permease C-terminal" evidence="9">
    <location>
        <begin position="293"/>
        <end position="413"/>
    </location>
</feature>
<evidence type="ECO:0000256" key="3">
    <source>
        <dbReference type="ARBA" id="ARBA00022692"/>
    </source>
</evidence>
<evidence type="ECO:0000256" key="5">
    <source>
        <dbReference type="ARBA" id="ARBA00023136"/>
    </source>
</evidence>
<feature type="compositionally biased region" description="Basic residues" evidence="7">
    <location>
        <begin position="626"/>
        <end position="641"/>
    </location>
</feature>
<name>A0ABS9SVS2_9ACTN</name>
<feature type="region of interest" description="Disordered" evidence="7">
    <location>
        <begin position="499"/>
        <end position="522"/>
    </location>
</feature>
<evidence type="ECO:0000256" key="1">
    <source>
        <dbReference type="ARBA" id="ARBA00004651"/>
    </source>
</evidence>
<feature type="transmembrane region" description="Helical" evidence="8">
    <location>
        <begin position="459"/>
        <end position="479"/>
    </location>
</feature>
<evidence type="ECO:0000256" key="6">
    <source>
        <dbReference type="ARBA" id="ARBA00038076"/>
    </source>
</evidence>
<sequence length="667" mass="70354">MSGVNGVLLTKTRRDLRRRFPQFAAVGTTVMIGVLLFVAGYDAYRNLGASYEHTYSRMHFADLTASGGDAANVAAAARSAHGVEEVATRTQSRLPVRIGSTEVLGRVTGSPAGRQPAVDKVDVVSGHRPRGSDTSGVLVERHTAETYHLSPGDTARVHDGSQWRKLTVRGIAGSPEYLWPALSRQQVLSDPHDFVVLFAQEATVRDFARHAENAGRGSRAPNDSRTSPASQTSYTSQILVRLSDAARGDEAVTAAVTDRLRAAGATEVQPRSEQPSDAALNEDLKGFSRLSVAFPLLFLSAAAVTAYVLMTRLVVSERRIIATFLAAGAPRGTVARHYLGHGMLAGTAGAALGVALGAVATTAMTHAYTAELGISYTLVERRPAVMLTGLLFGLVVGLVGGAAPAWATTRTDPAESMRGDGGALHPPTRWGRALARARRVPLTLRLALRELGRSRRRTLATMLGGVLALVLVLASAGMATSMKSAMDTQFGTVQREDATVTTAAAGTERESGTEADTGRTDRGASALRAVEGVAAAEPTTTAQVTATAHGRSYSAPLTGYRPRTAMHGFRTPGGAERGLLPRTALSWPARHSPRSCACPPATGSPCAPLAADTSGCGWRAWSTSRWGRRSTARRPPSRRRPGSAPTATRCASHPGRRRPGTTGYVRP</sequence>
<evidence type="ECO:0000313" key="11">
    <source>
        <dbReference type="Proteomes" id="UP001166784"/>
    </source>
</evidence>
<dbReference type="RefSeq" id="WP_241058462.1">
    <property type="nucleotide sequence ID" value="NZ_JAKWJU010000002.1"/>
</dbReference>
<keyword evidence="11" id="KW-1185">Reference proteome</keyword>
<keyword evidence="4 8" id="KW-1133">Transmembrane helix</keyword>
<dbReference type="PANTHER" id="PTHR30572">
    <property type="entry name" value="MEMBRANE COMPONENT OF TRANSPORTER-RELATED"/>
    <property type="match status" value="1"/>
</dbReference>
<evidence type="ECO:0000256" key="4">
    <source>
        <dbReference type="ARBA" id="ARBA00022989"/>
    </source>
</evidence>
<feature type="transmembrane region" description="Helical" evidence="8">
    <location>
        <begin position="20"/>
        <end position="41"/>
    </location>
</feature>
<evidence type="ECO:0000259" key="9">
    <source>
        <dbReference type="Pfam" id="PF02687"/>
    </source>
</evidence>
<evidence type="ECO:0000313" key="10">
    <source>
        <dbReference type="EMBL" id="MCH6160381.1"/>
    </source>
</evidence>
<comment type="subcellular location">
    <subcellularLocation>
        <location evidence="1">Cell membrane</location>
        <topology evidence="1">Multi-pass membrane protein</topology>
    </subcellularLocation>
</comment>